<keyword evidence="2" id="KW-1133">Transmembrane helix</keyword>
<dbReference type="EMBL" id="JAIFTH010000311">
    <property type="protein sequence ID" value="KAG9509845.1"/>
    <property type="molecule type" value="Genomic_DNA"/>
</dbReference>
<name>A0ABQ7S8T4_9ACAR</name>
<organism evidence="3 4">
    <name type="scientific">Fragariocoptes setiger</name>
    <dbReference type="NCBI Taxonomy" id="1670756"/>
    <lineage>
        <taxon>Eukaryota</taxon>
        <taxon>Metazoa</taxon>
        <taxon>Ecdysozoa</taxon>
        <taxon>Arthropoda</taxon>
        <taxon>Chelicerata</taxon>
        <taxon>Arachnida</taxon>
        <taxon>Acari</taxon>
        <taxon>Acariformes</taxon>
        <taxon>Trombidiformes</taxon>
        <taxon>Prostigmata</taxon>
        <taxon>Eupodina</taxon>
        <taxon>Eriophyoidea</taxon>
        <taxon>Phytoptidae</taxon>
        <taxon>Fragariocoptes</taxon>
    </lineage>
</organism>
<gene>
    <name evidence="3" type="ORF">GZH46_01623</name>
</gene>
<keyword evidence="4" id="KW-1185">Reference proteome</keyword>
<protein>
    <submittedName>
        <fullName evidence="3">Uncharacterized protein</fullName>
    </submittedName>
</protein>
<proteinExistence type="predicted"/>
<feature type="compositionally biased region" description="Pro residues" evidence="1">
    <location>
        <begin position="160"/>
        <end position="173"/>
    </location>
</feature>
<evidence type="ECO:0000256" key="1">
    <source>
        <dbReference type="SAM" id="MobiDB-lite"/>
    </source>
</evidence>
<evidence type="ECO:0000313" key="4">
    <source>
        <dbReference type="Proteomes" id="UP000825002"/>
    </source>
</evidence>
<dbReference type="Proteomes" id="UP000825002">
    <property type="component" value="Unassembled WGS sequence"/>
</dbReference>
<feature type="transmembrane region" description="Helical" evidence="2">
    <location>
        <begin position="6"/>
        <end position="27"/>
    </location>
</feature>
<keyword evidence="2" id="KW-0472">Membrane</keyword>
<evidence type="ECO:0000313" key="3">
    <source>
        <dbReference type="EMBL" id="KAG9509845.1"/>
    </source>
</evidence>
<feature type="region of interest" description="Disordered" evidence="1">
    <location>
        <begin position="160"/>
        <end position="193"/>
    </location>
</feature>
<keyword evidence="2" id="KW-0812">Transmembrane</keyword>
<feature type="compositionally biased region" description="Low complexity" evidence="1">
    <location>
        <begin position="174"/>
        <end position="193"/>
    </location>
</feature>
<comment type="caution">
    <text evidence="3">The sequence shown here is derived from an EMBL/GenBank/DDBJ whole genome shotgun (WGS) entry which is preliminary data.</text>
</comment>
<evidence type="ECO:0000256" key="2">
    <source>
        <dbReference type="SAM" id="Phobius"/>
    </source>
</evidence>
<accession>A0ABQ7S8T4</accession>
<feature type="transmembrane region" description="Helical" evidence="2">
    <location>
        <begin position="120"/>
        <end position="142"/>
    </location>
</feature>
<sequence length="193" mass="21732">MAQHSNGLFLLCISIVFKVLIVLICFLPNDSEQRTLRKASFGEDHTCFASKTNNQTTGVPLTYSCPRPNESEKKIYCCIKDKCCDYKEFQWQQERLFKMTHATTPGFGAKGGLGNILRGILITIMVIIVVLITLCCCCLLLMCRKRHTLLNPPLPSHPAPNFPGPSPYAPPEQPYEAYQWPPTSSPPRSTRIR</sequence>
<reference evidence="3 4" key="1">
    <citation type="submission" date="2020-10" db="EMBL/GenBank/DDBJ databases">
        <authorList>
            <person name="Klimov P.B."/>
            <person name="Dyachkov S.M."/>
            <person name="Chetverikov P.E."/>
        </authorList>
    </citation>
    <scope>NUCLEOTIDE SEQUENCE [LARGE SCALE GENOMIC DNA]</scope>
    <source>
        <strain evidence="3">BMOC 18-1129-001#AD2665</strain>
        <tissue evidence="3">Entire mites</tissue>
    </source>
</reference>